<feature type="compositionally biased region" description="Basic and acidic residues" evidence="1">
    <location>
        <begin position="192"/>
        <end position="250"/>
    </location>
</feature>
<dbReference type="Proteomes" id="UP001316184">
    <property type="component" value="Chromosome"/>
</dbReference>
<organism evidence="2 3">
    <name type="scientific">Aeromicrobium wangtongii</name>
    <dbReference type="NCBI Taxonomy" id="2969247"/>
    <lineage>
        <taxon>Bacteria</taxon>
        <taxon>Bacillati</taxon>
        <taxon>Actinomycetota</taxon>
        <taxon>Actinomycetes</taxon>
        <taxon>Propionibacteriales</taxon>
        <taxon>Nocardioidaceae</taxon>
        <taxon>Aeromicrobium</taxon>
    </lineage>
</organism>
<reference evidence="2 3" key="1">
    <citation type="submission" date="2022-08" db="EMBL/GenBank/DDBJ databases">
        <title>novel species in genus Aeromicrobium.</title>
        <authorList>
            <person name="Ye L."/>
        </authorList>
    </citation>
    <scope>NUCLEOTIDE SEQUENCE [LARGE SCALE GENOMIC DNA]</scope>
    <source>
        <strain evidence="3">zg-Y1379</strain>
    </source>
</reference>
<gene>
    <name evidence="2" type="ORF">NQV15_15425</name>
</gene>
<evidence type="ECO:0000313" key="3">
    <source>
        <dbReference type="Proteomes" id="UP001316184"/>
    </source>
</evidence>
<sequence length="329" mass="34886">MADDLSIDAVARRLYGLPVAEFTQARDAAARQLKASGDSTAAGRVKKFRKPAAGAHLVNLLVRDDPALVDQIDDLGDRLRAAQSQADAGQLRALDQERRALVGRAVTAAGSLGAGGRATAASLRDVEQTAWAAVVDPGACAALRAGLLVRPLSPGGFGSVDITDASALPVDEVSVQRSRRAARTAPQPPRRGRADPKKPSATAADRKAEAARREAADRRAEAQRRAREEAREDARRDLASAQQELERAEQAEAEAGQAVVEAKERVAGLRDELADLRDRISAVEQELRAEKSGLPGRSTAVWAAEKARRAADAAVERARERLAELSGDG</sequence>
<proteinExistence type="predicted"/>
<keyword evidence="3" id="KW-1185">Reference proteome</keyword>
<evidence type="ECO:0000256" key="1">
    <source>
        <dbReference type="SAM" id="MobiDB-lite"/>
    </source>
</evidence>
<accession>A0ABY5M8B9</accession>
<feature type="region of interest" description="Disordered" evidence="1">
    <location>
        <begin position="173"/>
        <end position="259"/>
    </location>
</feature>
<evidence type="ECO:0000313" key="2">
    <source>
        <dbReference type="EMBL" id="UUP13225.1"/>
    </source>
</evidence>
<dbReference type="EMBL" id="CP102173">
    <property type="protein sequence ID" value="UUP13225.1"/>
    <property type="molecule type" value="Genomic_DNA"/>
</dbReference>
<protein>
    <submittedName>
        <fullName evidence="2">Uncharacterized protein</fullName>
    </submittedName>
</protein>
<name>A0ABY5M8B9_9ACTN</name>
<dbReference type="RefSeq" id="WP_232400579.1">
    <property type="nucleotide sequence ID" value="NZ_CP102173.1"/>
</dbReference>